<feature type="non-terminal residue" evidence="4">
    <location>
        <position position="1"/>
    </location>
</feature>
<dbReference type="OrthoDB" id="2017893at2759"/>
<dbReference type="EMBL" id="AZIM01002381">
    <property type="protein sequence ID" value="ETE64133.1"/>
    <property type="molecule type" value="Genomic_DNA"/>
</dbReference>
<feature type="compositionally biased region" description="Polar residues" evidence="2">
    <location>
        <begin position="611"/>
        <end position="632"/>
    </location>
</feature>
<dbReference type="GO" id="GO:0043409">
    <property type="term" value="P:negative regulation of MAPK cascade"/>
    <property type="evidence" value="ECO:0007669"/>
    <property type="project" value="TreeGrafter"/>
</dbReference>
<feature type="compositionally biased region" description="Basic and acidic residues" evidence="2">
    <location>
        <begin position="1"/>
        <end position="12"/>
    </location>
</feature>
<feature type="region of interest" description="Disordered" evidence="2">
    <location>
        <begin position="1"/>
        <end position="21"/>
    </location>
</feature>
<dbReference type="PRINTS" id="PR01908">
    <property type="entry name" value="ADSPHPHTASE"/>
</dbReference>
<dbReference type="PRINTS" id="PR01909">
    <property type="entry name" value="ADSPHPHTASEA"/>
</dbReference>
<sequence>MASSMDPDRDQAVPDGEEPDVKAVQAHYLRSPSPSQFSVLSDAETESIFMEPIHLSSAVAAKQIIKEELKTKEVKADTVCPGMLESAEQLLMEDLYNRVKEKIDDTSLFNTPCVMDIQRALMKDYLESPREAIDEVWPNIFLAEKSAAVNKGRLKRLGITHILNAAHGTGVYTGPDFYNGMNIQYLGIEVDDFPDEEIAKHFRPAADSEMGVSRSAVLVSAYLMIFHHMTILEALLTIRKKRAIYPNDGFLKQLRELNEKLLAEREEEEDSEDTTDGQSSVIRAGSCSLLSETEDSKSIVGAKVHSIMVEEEDTTSLLGSAMAASSVGKLSQFSKEPTLISEEEEEELYEEWRRKQGLPAKEILKKNAESKPSDLSLPGQVESEENVDQMIQAWQCQNEKYQMESYMFSKEGESNMGQKSCLVNDTSDTESVSSQEIRILKQELEASSINRMRRGRTDSMSTESSWDMWNERMMEIEKEASKKYCSRARYSDENLRSENGTGERDIDTESVLTDTSSFYNFCQKNKDKLTALERWKIKRIQFGFHKKDSEVEQSTAEDSSQQNKESMEEEKSLSDINMTAYQAWKTKHQKKVGSENKDDIVELTKASVNGTEDSASAVSLQTNRSSFSQARSSHGAKSASVPGPSIGPDETISLASIQNWIANVVNETIAQKQNEILMLSRSPSVLSSSVKSGDQNRHAENDRSSLLKAQTGLPLSSSTSLLHQNPQYADAQSILSCNTSVSMEDSVSPRKVTQTSKPLFSLFADEVDLKKLSRKEREMQTEMREKISDYQTEKLINDNKRSTLFKKKKIKGDDEDEKRENLYDRSIENLNGSLRHPLTNDNNSSDTVSALSGQFANVGGVIRSEVESNVNKWLRGLKAEEKSSYQDYTEASSEKYRNSSIFRKVDTEASSYRSSRSQKDEMNSSATHQYQNKLQRTSSQFSSASAQEEKAYTFTESKMSEINSTEGSPEPCFSRTPKSSYTSEFSKPSTRLYHLEEHEEESRLDMTESGAKRKFTQSFAKSEDGTEKEENMEESKEYITSKHLIRNRQSTHKKEEEMDDDAIIAAWRSRQAETKAKLQRRKEE</sequence>
<evidence type="ECO:0000259" key="3">
    <source>
        <dbReference type="PROSITE" id="PS50054"/>
    </source>
</evidence>
<keyword evidence="1" id="KW-0175">Coiled coil</keyword>
<keyword evidence="5" id="KW-1185">Reference proteome</keyword>
<dbReference type="PROSITE" id="PS50054">
    <property type="entry name" value="TYR_PHOSPHATASE_DUAL"/>
    <property type="match status" value="1"/>
</dbReference>
<dbReference type="PANTHER" id="PTHR45682:SF4">
    <property type="entry name" value="SERINE_THREONINE_TYROSINE-INTERACTING-LIKE PROTEIN 2"/>
    <property type="match status" value="1"/>
</dbReference>
<gene>
    <name evidence="4" type="primary">Dusp27</name>
    <name evidence="4" type="ORF">L345_10100</name>
</gene>
<evidence type="ECO:0000256" key="2">
    <source>
        <dbReference type="SAM" id="MobiDB-lite"/>
    </source>
</evidence>
<feature type="coiled-coil region" evidence="1">
    <location>
        <begin position="247"/>
        <end position="274"/>
    </location>
</feature>
<feature type="compositionally biased region" description="Polar residues" evidence="2">
    <location>
        <begin position="923"/>
        <end position="937"/>
    </location>
</feature>
<dbReference type="InterPro" id="IPR029021">
    <property type="entry name" value="Prot-tyrosine_phosphatase-like"/>
</dbReference>
<accession>V8NR22</accession>
<feature type="compositionally biased region" description="Basic and acidic residues" evidence="2">
    <location>
        <begin position="1021"/>
        <end position="1040"/>
    </location>
</feature>
<feature type="compositionally biased region" description="Polar residues" evidence="2">
    <location>
        <begin position="552"/>
        <end position="564"/>
    </location>
</feature>
<evidence type="ECO:0000256" key="1">
    <source>
        <dbReference type="SAM" id="Coils"/>
    </source>
</evidence>
<feature type="compositionally biased region" description="Polar residues" evidence="2">
    <location>
        <begin position="954"/>
        <end position="967"/>
    </location>
</feature>
<protein>
    <submittedName>
        <fullName evidence="4">Inactive dual specificity phosphatase 27</fullName>
    </submittedName>
</protein>
<reference evidence="4 5" key="1">
    <citation type="journal article" date="2013" name="Proc. Natl. Acad. Sci. U.S.A.">
        <title>The king cobra genome reveals dynamic gene evolution and adaptation in the snake venom system.</title>
        <authorList>
            <person name="Vonk F.J."/>
            <person name="Casewell N.R."/>
            <person name="Henkel C.V."/>
            <person name="Heimberg A.M."/>
            <person name="Jansen H.J."/>
            <person name="McCleary R.J."/>
            <person name="Kerkkamp H.M."/>
            <person name="Vos R.A."/>
            <person name="Guerreiro I."/>
            <person name="Calvete J.J."/>
            <person name="Wuster W."/>
            <person name="Woods A.E."/>
            <person name="Logan J.M."/>
            <person name="Harrison R.A."/>
            <person name="Castoe T.A."/>
            <person name="de Koning A.P."/>
            <person name="Pollock D.D."/>
            <person name="Yandell M."/>
            <person name="Calderon D."/>
            <person name="Renjifo C."/>
            <person name="Currier R.B."/>
            <person name="Salgado D."/>
            <person name="Pla D."/>
            <person name="Sanz L."/>
            <person name="Hyder A.S."/>
            <person name="Ribeiro J.M."/>
            <person name="Arntzen J.W."/>
            <person name="van den Thillart G.E."/>
            <person name="Boetzer M."/>
            <person name="Pirovano W."/>
            <person name="Dirks R.P."/>
            <person name="Spaink H.P."/>
            <person name="Duboule D."/>
            <person name="McGlinn E."/>
            <person name="Kini R.M."/>
            <person name="Richardson M.K."/>
        </authorList>
    </citation>
    <scope>NUCLEOTIDE SEQUENCE</scope>
    <source>
        <tissue evidence="4">Blood</tissue>
    </source>
</reference>
<evidence type="ECO:0000313" key="5">
    <source>
        <dbReference type="Proteomes" id="UP000018936"/>
    </source>
</evidence>
<feature type="region of interest" description="Disordered" evidence="2">
    <location>
        <begin position="906"/>
        <end position="1059"/>
    </location>
</feature>
<dbReference type="InterPro" id="IPR000340">
    <property type="entry name" value="Dual-sp_phosphatase_cat-dom"/>
</dbReference>
<feature type="domain" description="Tyrosine-protein phosphatase" evidence="3">
    <location>
        <begin position="132"/>
        <end position="263"/>
    </location>
</feature>
<dbReference type="SMART" id="SM00195">
    <property type="entry name" value="DSPc"/>
    <property type="match status" value="1"/>
</dbReference>
<dbReference type="GO" id="GO:0033549">
    <property type="term" value="F:MAP kinase phosphatase activity"/>
    <property type="evidence" value="ECO:0007669"/>
    <property type="project" value="TreeGrafter"/>
</dbReference>
<dbReference type="GO" id="GO:0008138">
    <property type="term" value="F:protein tyrosine/serine/threonine phosphatase activity"/>
    <property type="evidence" value="ECO:0007669"/>
    <property type="project" value="InterPro"/>
</dbReference>
<dbReference type="GO" id="GO:0005737">
    <property type="term" value="C:cytoplasm"/>
    <property type="evidence" value="ECO:0007669"/>
    <property type="project" value="TreeGrafter"/>
</dbReference>
<dbReference type="Proteomes" id="UP000018936">
    <property type="component" value="Unassembled WGS sequence"/>
</dbReference>
<organism evidence="4 5">
    <name type="scientific">Ophiophagus hannah</name>
    <name type="common">King cobra</name>
    <name type="synonym">Naja hannah</name>
    <dbReference type="NCBI Taxonomy" id="8665"/>
    <lineage>
        <taxon>Eukaryota</taxon>
        <taxon>Metazoa</taxon>
        <taxon>Chordata</taxon>
        <taxon>Craniata</taxon>
        <taxon>Vertebrata</taxon>
        <taxon>Euteleostomi</taxon>
        <taxon>Lepidosauria</taxon>
        <taxon>Squamata</taxon>
        <taxon>Bifurcata</taxon>
        <taxon>Unidentata</taxon>
        <taxon>Episquamata</taxon>
        <taxon>Toxicofera</taxon>
        <taxon>Serpentes</taxon>
        <taxon>Colubroidea</taxon>
        <taxon>Elapidae</taxon>
        <taxon>Elapinae</taxon>
        <taxon>Ophiophagus</taxon>
    </lineage>
</organism>
<name>V8NR22_OPHHA</name>
<dbReference type="AlphaFoldDB" id="V8NR22"/>
<dbReference type="SUPFAM" id="SSF52799">
    <property type="entry name" value="(Phosphotyrosine protein) phosphatases II"/>
    <property type="match status" value="1"/>
</dbReference>
<dbReference type="InterPro" id="IPR020405">
    <property type="entry name" value="Atypical_DUSP_subfamA"/>
</dbReference>
<dbReference type="InterPro" id="IPR020422">
    <property type="entry name" value="TYR_PHOSPHATASE_DUAL_dom"/>
</dbReference>
<feature type="region of interest" description="Disordered" evidence="2">
    <location>
        <begin position="547"/>
        <end position="575"/>
    </location>
</feature>
<evidence type="ECO:0000313" key="4">
    <source>
        <dbReference type="EMBL" id="ETE64133.1"/>
    </source>
</evidence>
<proteinExistence type="predicted"/>
<comment type="caution">
    <text evidence="4">The sequence shown here is derived from an EMBL/GenBank/DDBJ whole genome shotgun (WGS) entry which is preliminary data.</text>
</comment>
<feature type="region of interest" description="Disordered" evidence="2">
    <location>
        <begin position="611"/>
        <end position="645"/>
    </location>
</feature>
<dbReference type="PANTHER" id="PTHR45682">
    <property type="entry name" value="AGAP008228-PA"/>
    <property type="match status" value="1"/>
</dbReference>
<dbReference type="Pfam" id="PF00782">
    <property type="entry name" value="DSPc"/>
    <property type="match status" value="1"/>
</dbReference>
<feature type="compositionally biased region" description="Polar residues" evidence="2">
    <location>
        <begin position="976"/>
        <end position="989"/>
    </location>
</feature>
<feature type="compositionally biased region" description="Basic and acidic residues" evidence="2">
    <location>
        <begin position="993"/>
        <end position="1006"/>
    </location>
</feature>
<dbReference type="Gene3D" id="3.90.190.10">
    <property type="entry name" value="Protein tyrosine phosphatase superfamily"/>
    <property type="match status" value="1"/>
</dbReference>